<dbReference type="Gene3D" id="3.30.1220.10">
    <property type="entry name" value="CobW-like, C-terminal domain"/>
    <property type="match status" value="1"/>
</dbReference>
<comment type="function">
    <text evidence="5">Zinc chaperone that directly transfers zinc cofactor to target proteins, thereby activating them. Zinc is transferred from the CXCC motif in the GTPase domain to the zinc binding site in target proteins in a process requiring GTP hydrolysis.</text>
</comment>
<keyword evidence="1" id="KW-0547">Nucleotide-binding</keyword>
<dbReference type="Pfam" id="PF07683">
    <property type="entry name" value="CobW_C"/>
    <property type="match status" value="1"/>
</dbReference>
<dbReference type="InterPro" id="IPR036627">
    <property type="entry name" value="CobW-likC_sf"/>
</dbReference>
<dbReference type="SMART" id="SM00833">
    <property type="entry name" value="CobW_C"/>
    <property type="match status" value="1"/>
</dbReference>
<dbReference type="PANTHER" id="PTHR43603:SF1">
    <property type="entry name" value="ZINC-REGULATED GTPASE METALLOPROTEIN ACTIVATOR 1"/>
    <property type="match status" value="1"/>
</dbReference>
<evidence type="ECO:0000256" key="5">
    <source>
        <dbReference type="ARBA" id="ARBA00045658"/>
    </source>
</evidence>
<dbReference type="RefSeq" id="WP_072572777.1">
    <property type="nucleotide sequence ID" value="NZ_CP018191.1"/>
</dbReference>
<evidence type="ECO:0000256" key="3">
    <source>
        <dbReference type="ARBA" id="ARBA00023186"/>
    </source>
</evidence>
<sequence length="417" mass="46766">MAQTAPPAQDRRLPVTVLSGFLGAGKTTLMNHVLHNRDGLRVAVIVNDMSEVNIDADLIRADTASDGTGSAVARTQETLVEMSNGCICCTLRDDLLIEVRRLAEVGRFDYLLIESTGISEPLPVAATFDFRDENGVSLGDIARLDTMVTVVDAANLLNDYSSADFLRDRGESLGEEDERTLVDLLVQQIEFADVVILNKIDAATPQQLSAARTIIRSLNPEADLVEASMSRVDLHRVLKTGRFDYEKAQTHPLWYKELYGYTEHKPETEEYGIRSFTYRARRPFHPAKFHAFLNTSWPGVVRAKGHFWLATRPDWVGEMSQAGALMRHQAMGLWWAAIPEARWPDHAEWRRMLNANWNDVFGDRRQELVFIGAEMDEAAIRAALDACLVGESEAGPFTPSLWTRLPDPFPAWRREAA</sequence>
<comment type="catalytic activity">
    <reaction evidence="6">
        <text>GTP + H2O = GDP + phosphate + H(+)</text>
        <dbReference type="Rhea" id="RHEA:19669"/>
        <dbReference type="ChEBI" id="CHEBI:15377"/>
        <dbReference type="ChEBI" id="CHEBI:15378"/>
        <dbReference type="ChEBI" id="CHEBI:37565"/>
        <dbReference type="ChEBI" id="CHEBI:43474"/>
        <dbReference type="ChEBI" id="CHEBI:58189"/>
    </reaction>
    <physiologicalReaction direction="left-to-right" evidence="6">
        <dbReference type="Rhea" id="RHEA:19670"/>
    </physiologicalReaction>
</comment>
<dbReference type="PANTHER" id="PTHR43603">
    <property type="entry name" value="COBW DOMAIN-CONTAINING PROTEIN DDB_G0274527"/>
    <property type="match status" value="1"/>
</dbReference>
<keyword evidence="2" id="KW-0378">Hydrolase</keyword>
<dbReference type="InterPro" id="IPR051927">
    <property type="entry name" value="Zn_Chap_cDPG_Synth"/>
</dbReference>
<comment type="similarity">
    <text evidence="4">Belongs to the SIMIBI class G3E GTPase family. ZNG1 subfamily.</text>
</comment>
<dbReference type="EMBL" id="CP018191">
    <property type="protein sequence ID" value="APH54829.1"/>
    <property type="molecule type" value="Genomic_DNA"/>
</dbReference>
<dbReference type="GO" id="GO:0000166">
    <property type="term" value="F:nucleotide binding"/>
    <property type="evidence" value="ECO:0007669"/>
    <property type="project" value="UniProtKB-KW"/>
</dbReference>
<dbReference type="Pfam" id="PF02492">
    <property type="entry name" value="cobW"/>
    <property type="match status" value="1"/>
</dbReference>
<dbReference type="Gene3D" id="3.40.50.300">
    <property type="entry name" value="P-loop containing nucleotide triphosphate hydrolases"/>
    <property type="match status" value="1"/>
</dbReference>
<dbReference type="NCBIfam" id="NF038288">
    <property type="entry name" value="chaper_GTP_ZigA"/>
    <property type="match status" value="1"/>
</dbReference>
<evidence type="ECO:0000256" key="1">
    <source>
        <dbReference type="ARBA" id="ARBA00022741"/>
    </source>
</evidence>
<proteinExistence type="inferred from homology"/>
<evidence type="ECO:0000313" key="8">
    <source>
        <dbReference type="EMBL" id="APH54829.1"/>
    </source>
</evidence>
<dbReference type="SUPFAM" id="SSF52540">
    <property type="entry name" value="P-loop containing nucleoside triphosphate hydrolases"/>
    <property type="match status" value="1"/>
</dbReference>
<dbReference type="Proteomes" id="UP000182373">
    <property type="component" value="Chromosome"/>
</dbReference>
<keyword evidence="3" id="KW-0143">Chaperone</keyword>
<evidence type="ECO:0000256" key="2">
    <source>
        <dbReference type="ARBA" id="ARBA00022801"/>
    </source>
</evidence>
<evidence type="ECO:0000313" key="9">
    <source>
        <dbReference type="Proteomes" id="UP000182373"/>
    </source>
</evidence>
<accession>A0AAC9P997</accession>
<organism evidence="8 9">
    <name type="scientific">Granulibacter bethesdensis</name>
    <dbReference type="NCBI Taxonomy" id="364410"/>
    <lineage>
        <taxon>Bacteria</taxon>
        <taxon>Pseudomonadati</taxon>
        <taxon>Pseudomonadota</taxon>
        <taxon>Alphaproteobacteria</taxon>
        <taxon>Acetobacterales</taxon>
        <taxon>Acetobacteraceae</taxon>
        <taxon>Granulibacter</taxon>
    </lineage>
</organism>
<dbReference type="GO" id="GO:0016787">
    <property type="term" value="F:hydrolase activity"/>
    <property type="evidence" value="ECO:0007669"/>
    <property type="project" value="UniProtKB-KW"/>
</dbReference>
<evidence type="ECO:0000256" key="6">
    <source>
        <dbReference type="ARBA" id="ARBA00049117"/>
    </source>
</evidence>
<feature type="domain" description="CobW C-terminal" evidence="7">
    <location>
        <begin position="273"/>
        <end position="388"/>
    </location>
</feature>
<dbReference type="CDD" id="cd03112">
    <property type="entry name" value="CobW-like"/>
    <property type="match status" value="1"/>
</dbReference>
<reference evidence="9" key="1">
    <citation type="submission" date="2016-11" db="EMBL/GenBank/DDBJ databases">
        <title>Comparative genomic and phenotypic analysis of Granulibacter bethesdensis clinical isolates from patients with chronic granulomatous disease.</title>
        <authorList>
            <person name="Zarember K.A."/>
            <person name="Porcella S.F."/>
            <person name="Chu J."/>
            <person name="Ding L."/>
            <person name="Dahlstrom E."/>
            <person name="Barbian K."/>
            <person name="Martens C."/>
            <person name="Sykora L."/>
            <person name="Kramer S."/>
            <person name="Pettinato A.M."/>
            <person name="Hong H."/>
            <person name="Wald G."/>
            <person name="Berg L.J."/>
            <person name="Rogge L.S."/>
            <person name="Greenberg D.E."/>
            <person name="Falcone E.L."/>
            <person name="Neves J.F."/>
            <person name="Simoes M.J."/>
            <person name="Casal M."/>
            <person name="Rodriguez-Lopez F.C."/>
            <person name="Zelazny A."/>
            <person name="Gallin J.I."/>
            <person name="Holland S.M."/>
        </authorList>
    </citation>
    <scope>NUCLEOTIDE SEQUENCE [LARGE SCALE GENOMIC DNA]</scope>
    <source>
        <strain evidence="9">NIH9.1</strain>
    </source>
</reference>
<dbReference type="InterPro" id="IPR011629">
    <property type="entry name" value="CobW-like_C"/>
</dbReference>
<protein>
    <submittedName>
        <fullName evidence="8">Low-affinity zinc transport protein</fullName>
    </submittedName>
</protein>
<dbReference type="InterPro" id="IPR003495">
    <property type="entry name" value="CobW/HypB/UreG_nucleotide-bd"/>
</dbReference>
<dbReference type="AlphaFoldDB" id="A0AAC9P997"/>
<name>A0AAC9P997_9PROT</name>
<dbReference type="InterPro" id="IPR047920">
    <property type="entry name" value="ZigA-like"/>
</dbReference>
<evidence type="ECO:0000256" key="4">
    <source>
        <dbReference type="ARBA" id="ARBA00034320"/>
    </source>
</evidence>
<dbReference type="InterPro" id="IPR027417">
    <property type="entry name" value="P-loop_NTPase"/>
</dbReference>
<evidence type="ECO:0000259" key="7">
    <source>
        <dbReference type="SMART" id="SM00833"/>
    </source>
</evidence>
<gene>
    <name evidence="8" type="ORF">GbCGDNIH9_1545</name>
</gene>